<evidence type="ECO:0000313" key="2">
    <source>
        <dbReference type="Proteomes" id="UP001224775"/>
    </source>
</evidence>
<gene>
    <name evidence="1" type="ORF">QTG54_004617</name>
</gene>
<dbReference type="Proteomes" id="UP001224775">
    <property type="component" value="Unassembled WGS sequence"/>
</dbReference>
<protein>
    <submittedName>
        <fullName evidence="1">Uncharacterized protein</fullName>
    </submittedName>
</protein>
<name>A0AAD8YF16_9STRA</name>
<reference evidence="1" key="1">
    <citation type="submission" date="2023-06" db="EMBL/GenBank/DDBJ databases">
        <title>Survivors Of The Sea: Transcriptome response of Skeletonema marinoi to long-term dormancy.</title>
        <authorList>
            <person name="Pinder M.I.M."/>
            <person name="Kourtchenko O."/>
            <person name="Robertson E.K."/>
            <person name="Larsson T."/>
            <person name="Maumus F."/>
            <person name="Osuna-Cruz C.M."/>
            <person name="Vancaester E."/>
            <person name="Stenow R."/>
            <person name="Vandepoele K."/>
            <person name="Ploug H."/>
            <person name="Bruchert V."/>
            <person name="Godhe A."/>
            <person name="Topel M."/>
        </authorList>
    </citation>
    <scope>NUCLEOTIDE SEQUENCE</scope>
    <source>
        <strain evidence="1">R05AC</strain>
    </source>
</reference>
<accession>A0AAD8YF16</accession>
<proteinExistence type="predicted"/>
<evidence type="ECO:0000313" key="1">
    <source>
        <dbReference type="EMBL" id="KAK1745326.1"/>
    </source>
</evidence>
<dbReference type="EMBL" id="JATAAI010000006">
    <property type="protein sequence ID" value="KAK1745326.1"/>
    <property type="molecule type" value="Genomic_DNA"/>
</dbReference>
<keyword evidence="2" id="KW-1185">Reference proteome</keyword>
<organism evidence="1 2">
    <name type="scientific">Skeletonema marinoi</name>
    <dbReference type="NCBI Taxonomy" id="267567"/>
    <lineage>
        <taxon>Eukaryota</taxon>
        <taxon>Sar</taxon>
        <taxon>Stramenopiles</taxon>
        <taxon>Ochrophyta</taxon>
        <taxon>Bacillariophyta</taxon>
        <taxon>Coscinodiscophyceae</taxon>
        <taxon>Thalassiosirophycidae</taxon>
        <taxon>Thalassiosirales</taxon>
        <taxon>Skeletonemataceae</taxon>
        <taxon>Skeletonema</taxon>
        <taxon>Skeletonema marinoi-dohrnii complex</taxon>
    </lineage>
</organism>
<comment type="caution">
    <text evidence="1">The sequence shown here is derived from an EMBL/GenBank/DDBJ whole genome shotgun (WGS) entry which is preliminary data.</text>
</comment>
<dbReference type="AlphaFoldDB" id="A0AAD8YF16"/>
<sequence length="125" mass="14425">MLPMQATCYSSVDEINLVVKSLLQTYLPSIIQKYKLLMLLVHSFKIDIKRRLCAHLTRDQVIETITPMLLAATTPKKTQKRSMDANFQSIFLILILPFALKSSRLSVAYRYYPDKSGIKISMWLN</sequence>